<proteinExistence type="predicted"/>
<gene>
    <name evidence="1" type="ORF">RPERSI_LOCUS10531</name>
</gene>
<name>A0ACA9PIQ8_9GLOM</name>
<evidence type="ECO:0000313" key="2">
    <source>
        <dbReference type="Proteomes" id="UP000789920"/>
    </source>
</evidence>
<feature type="non-terminal residue" evidence="1">
    <location>
        <position position="1"/>
    </location>
</feature>
<organism evidence="1 2">
    <name type="scientific">Racocetra persica</name>
    <dbReference type="NCBI Taxonomy" id="160502"/>
    <lineage>
        <taxon>Eukaryota</taxon>
        <taxon>Fungi</taxon>
        <taxon>Fungi incertae sedis</taxon>
        <taxon>Mucoromycota</taxon>
        <taxon>Glomeromycotina</taxon>
        <taxon>Glomeromycetes</taxon>
        <taxon>Diversisporales</taxon>
        <taxon>Gigasporaceae</taxon>
        <taxon>Racocetra</taxon>
    </lineage>
</organism>
<dbReference type="EMBL" id="CAJVQC010020937">
    <property type="protein sequence ID" value="CAG8710919.1"/>
    <property type="molecule type" value="Genomic_DNA"/>
</dbReference>
<evidence type="ECO:0000313" key="1">
    <source>
        <dbReference type="EMBL" id="CAG8710919.1"/>
    </source>
</evidence>
<protein>
    <submittedName>
        <fullName evidence="1">12212_t:CDS:1</fullName>
    </submittedName>
</protein>
<comment type="caution">
    <text evidence="1">The sequence shown here is derived from an EMBL/GenBank/DDBJ whole genome shotgun (WGS) entry which is preliminary data.</text>
</comment>
<sequence>KEIHFKVFKNFNSKQKREFKEEIDSIDYRRREIKVFQTTKKVYKKLKGHSDIDKNDSDLQFLFSEYYHVFGKSNPLNQHDRSCVGRILKPKKKIQLKHVKKVVEDDLEEGVQVKNDIRYVAGNAGITRAAFKYCKYKCIFILKVLKTTDDIIVLYKPKFNKALNFLLTN</sequence>
<accession>A0ACA9PIQ8</accession>
<dbReference type="Proteomes" id="UP000789920">
    <property type="component" value="Unassembled WGS sequence"/>
</dbReference>
<reference evidence="1" key="1">
    <citation type="submission" date="2021-06" db="EMBL/GenBank/DDBJ databases">
        <authorList>
            <person name="Kallberg Y."/>
            <person name="Tangrot J."/>
            <person name="Rosling A."/>
        </authorList>
    </citation>
    <scope>NUCLEOTIDE SEQUENCE</scope>
    <source>
        <strain evidence="1">MA461A</strain>
    </source>
</reference>
<keyword evidence="2" id="KW-1185">Reference proteome</keyword>